<dbReference type="InterPro" id="IPR011006">
    <property type="entry name" value="CheY-like_superfamily"/>
</dbReference>
<dbReference type="Pfam" id="PF00072">
    <property type="entry name" value="Response_reg"/>
    <property type="match status" value="1"/>
</dbReference>
<dbReference type="PANTHER" id="PTHR44520">
    <property type="entry name" value="RESPONSE REGULATOR RCP1-RELATED"/>
    <property type="match status" value="1"/>
</dbReference>
<dbReference type="OrthoDB" id="5510574at2"/>
<evidence type="ECO:0000313" key="3">
    <source>
        <dbReference type="EMBL" id="ACL45165.1"/>
    </source>
</evidence>
<dbReference type="PANTHER" id="PTHR44520:SF2">
    <property type="entry name" value="RESPONSE REGULATOR RCP1"/>
    <property type="match status" value="1"/>
</dbReference>
<accession>B8HKH4</accession>
<feature type="domain" description="Response regulatory" evidence="2">
    <location>
        <begin position="9"/>
        <end position="135"/>
    </location>
</feature>
<name>B8HKH4_CYAP4</name>
<dbReference type="SUPFAM" id="SSF52172">
    <property type="entry name" value="CheY-like"/>
    <property type="match status" value="1"/>
</dbReference>
<dbReference type="InterPro" id="IPR001789">
    <property type="entry name" value="Sig_transdc_resp-reg_receiver"/>
</dbReference>
<dbReference type="SMART" id="SM00448">
    <property type="entry name" value="REC"/>
    <property type="match status" value="1"/>
</dbReference>
<keyword evidence="1" id="KW-0597">Phosphoprotein</keyword>
<feature type="modified residue" description="4-aspartylphosphate" evidence="1">
    <location>
        <position position="67"/>
    </location>
</feature>
<dbReference type="PROSITE" id="PS50110">
    <property type="entry name" value="RESPONSE_REGULATORY"/>
    <property type="match status" value="1"/>
</dbReference>
<reference evidence="3" key="1">
    <citation type="submission" date="2009-01" db="EMBL/GenBank/DDBJ databases">
        <title>Complete sequence of chromosome Cyanothece sp. PCC 7425.</title>
        <authorList>
            <consortium name="US DOE Joint Genome Institute"/>
            <person name="Lucas S."/>
            <person name="Copeland A."/>
            <person name="Lapidus A."/>
            <person name="Glavina del Rio T."/>
            <person name="Dalin E."/>
            <person name="Tice H."/>
            <person name="Bruce D."/>
            <person name="Goodwin L."/>
            <person name="Pitluck S."/>
            <person name="Sims D."/>
            <person name="Meineke L."/>
            <person name="Brettin T."/>
            <person name="Detter J.C."/>
            <person name="Han C."/>
            <person name="Larimer F."/>
            <person name="Land M."/>
            <person name="Hauser L."/>
            <person name="Kyrpides N."/>
            <person name="Ovchinnikova G."/>
            <person name="Liberton M."/>
            <person name="Stoeckel J."/>
            <person name="Banerjee A."/>
            <person name="Singh A."/>
            <person name="Page L."/>
            <person name="Sato H."/>
            <person name="Zhao L."/>
            <person name="Sherman L."/>
            <person name="Pakrasi H."/>
            <person name="Richardson P."/>
        </authorList>
    </citation>
    <scope>NUCLEOTIDE SEQUENCE</scope>
    <source>
        <strain evidence="3">PCC 7425</strain>
    </source>
</reference>
<dbReference type="HOGENOM" id="CLU_000445_69_17_3"/>
<sequence>MQDLPNQRLVLVLQSEPTHRQLIQGMLAEHDVHPHIVAIDNTQDALNFLRQQEQFANSHRPDLILLDLELGGKTTGYDLLALLKTDPSLRRIPIIVLTLSDRLEDIVKTYAVQGNCYVIRPGDRQQLAETIRRIEDFWLKIVTLPRE</sequence>
<dbReference type="EMBL" id="CP001344">
    <property type="protein sequence ID" value="ACL45165.1"/>
    <property type="molecule type" value="Genomic_DNA"/>
</dbReference>
<dbReference type="Gene3D" id="3.40.50.2300">
    <property type="match status" value="1"/>
</dbReference>
<dbReference type="AlphaFoldDB" id="B8HKH4"/>
<evidence type="ECO:0000259" key="2">
    <source>
        <dbReference type="PROSITE" id="PS50110"/>
    </source>
</evidence>
<dbReference type="InterPro" id="IPR052893">
    <property type="entry name" value="TCS_response_regulator"/>
</dbReference>
<organism evidence="3">
    <name type="scientific">Cyanothece sp. (strain PCC 7425 / ATCC 29141)</name>
    <dbReference type="NCBI Taxonomy" id="395961"/>
    <lineage>
        <taxon>Bacteria</taxon>
        <taxon>Bacillati</taxon>
        <taxon>Cyanobacteriota</taxon>
        <taxon>Cyanophyceae</taxon>
        <taxon>Gomontiellales</taxon>
        <taxon>Cyanothecaceae</taxon>
        <taxon>Cyanothece</taxon>
    </lineage>
</organism>
<dbReference type="KEGG" id="cyn:Cyan7425_2819"/>
<evidence type="ECO:0000256" key="1">
    <source>
        <dbReference type="PROSITE-ProRule" id="PRU00169"/>
    </source>
</evidence>
<gene>
    <name evidence="3" type="ordered locus">Cyan7425_2819</name>
</gene>
<dbReference type="eggNOG" id="COG0784">
    <property type="taxonomic scope" value="Bacteria"/>
</dbReference>
<dbReference type="GO" id="GO:0000160">
    <property type="term" value="P:phosphorelay signal transduction system"/>
    <property type="evidence" value="ECO:0007669"/>
    <property type="project" value="InterPro"/>
</dbReference>
<proteinExistence type="predicted"/>
<protein>
    <submittedName>
        <fullName evidence="3">Response regulator receiver protein</fullName>
    </submittedName>
</protein>
<dbReference type="STRING" id="395961.Cyan7425_2819"/>